<protein>
    <recommendedName>
        <fullName evidence="4">Nudix hydrolase domain-containing protein</fullName>
    </recommendedName>
</protein>
<dbReference type="SUPFAM" id="SSF55811">
    <property type="entry name" value="Nudix"/>
    <property type="match status" value="1"/>
</dbReference>
<proteinExistence type="predicted"/>
<feature type="compositionally biased region" description="Basic and acidic residues" evidence="1">
    <location>
        <begin position="1"/>
        <end position="10"/>
    </location>
</feature>
<name>A0ABW6PXV3_9NOCA</name>
<dbReference type="EMBL" id="JBIAMX010000037">
    <property type="protein sequence ID" value="MFF0547261.1"/>
    <property type="molecule type" value="Genomic_DNA"/>
</dbReference>
<evidence type="ECO:0008006" key="4">
    <source>
        <dbReference type="Google" id="ProtNLM"/>
    </source>
</evidence>
<sequence>MQQIEAETKVRSSTLRGWFSESPGKQKLPRDKESLLAVVHALKRRVPKSSSLPPAIAMSDTGWVELQRRAKQGEAGSGKPGSGSARDWFAAEGMPLTFGGIDLGVQVLFGPLGSSWGSNDIQALPMTAPWAAPAELVEFVKPYADQRGIYNGNCARLNRLDVVPYSADGVTEHHRLRLEMAPTGYFDMLATNFALGPFTTEGAPLLAGRSGLARTRLSNLVQTELVLITSDGQVPVFRRADQMAMLQGCWQVSSGETLQLPADLAGTSGRPDLFKTALRGLDEETGLSSTLVTDLAITAFVATPEFATVGVLMRGNLNCTAMELARRHSHSILNARDSWEHTGRDLLPIDDVRELAKALTVRRWSKQSASALVYAHAERVGGHIEPLAQEIERNGGLMLDPGQRQDIIPRGLRDDLAKKYLFSGSAEESSTLA</sequence>
<dbReference type="Gene3D" id="3.90.79.10">
    <property type="entry name" value="Nucleoside Triphosphate Pyrophosphohydrolase"/>
    <property type="match status" value="1"/>
</dbReference>
<keyword evidence="3" id="KW-1185">Reference proteome</keyword>
<accession>A0ABW6PXV3</accession>
<dbReference type="RefSeq" id="WP_387703335.1">
    <property type="nucleotide sequence ID" value="NZ_JBIAMX010000037.1"/>
</dbReference>
<gene>
    <name evidence="2" type="ORF">ACFYTF_30960</name>
</gene>
<comment type="caution">
    <text evidence="2">The sequence shown here is derived from an EMBL/GenBank/DDBJ whole genome shotgun (WGS) entry which is preliminary data.</text>
</comment>
<dbReference type="Proteomes" id="UP001601444">
    <property type="component" value="Unassembled WGS sequence"/>
</dbReference>
<evidence type="ECO:0000313" key="2">
    <source>
        <dbReference type="EMBL" id="MFF0547261.1"/>
    </source>
</evidence>
<reference evidence="2 3" key="1">
    <citation type="submission" date="2024-10" db="EMBL/GenBank/DDBJ databases">
        <title>The Natural Products Discovery Center: Release of the First 8490 Sequenced Strains for Exploring Actinobacteria Biosynthetic Diversity.</title>
        <authorList>
            <person name="Kalkreuter E."/>
            <person name="Kautsar S.A."/>
            <person name="Yang D."/>
            <person name="Bader C.D."/>
            <person name="Teijaro C.N."/>
            <person name="Fluegel L."/>
            <person name="Davis C.M."/>
            <person name="Simpson J.R."/>
            <person name="Lauterbach L."/>
            <person name="Steele A.D."/>
            <person name="Gui C."/>
            <person name="Meng S."/>
            <person name="Li G."/>
            <person name="Viehrig K."/>
            <person name="Ye F."/>
            <person name="Su P."/>
            <person name="Kiefer A.F."/>
            <person name="Nichols A."/>
            <person name="Cepeda A.J."/>
            <person name="Yan W."/>
            <person name="Fan B."/>
            <person name="Jiang Y."/>
            <person name="Adhikari A."/>
            <person name="Zheng C.-J."/>
            <person name="Schuster L."/>
            <person name="Cowan T.M."/>
            <person name="Smanski M.J."/>
            <person name="Chevrette M.G."/>
            <person name="De Carvalho L.P.S."/>
            <person name="Shen B."/>
        </authorList>
    </citation>
    <scope>NUCLEOTIDE SEQUENCE [LARGE SCALE GENOMIC DNA]</scope>
    <source>
        <strain evidence="2 3">NPDC004045</strain>
    </source>
</reference>
<organism evidence="2 3">
    <name type="scientific">Nocardia thailandica</name>
    <dbReference type="NCBI Taxonomy" id="257275"/>
    <lineage>
        <taxon>Bacteria</taxon>
        <taxon>Bacillati</taxon>
        <taxon>Actinomycetota</taxon>
        <taxon>Actinomycetes</taxon>
        <taxon>Mycobacteriales</taxon>
        <taxon>Nocardiaceae</taxon>
        <taxon>Nocardia</taxon>
    </lineage>
</organism>
<evidence type="ECO:0000256" key="1">
    <source>
        <dbReference type="SAM" id="MobiDB-lite"/>
    </source>
</evidence>
<feature type="region of interest" description="Disordered" evidence="1">
    <location>
        <begin position="1"/>
        <end position="27"/>
    </location>
</feature>
<dbReference type="InterPro" id="IPR015797">
    <property type="entry name" value="NUDIX_hydrolase-like_dom_sf"/>
</dbReference>
<evidence type="ECO:0000313" key="3">
    <source>
        <dbReference type="Proteomes" id="UP001601444"/>
    </source>
</evidence>